<dbReference type="EMBL" id="DXAN01000007">
    <property type="protein sequence ID" value="HJA08285.1"/>
    <property type="molecule type" value="Genomic_DNA"/>
</dbReference>
<evidence type="ECO:0000259" key="3">
    <source>
        <dbReference type="SMART" id="SM00967"/>
    </source>
</evidence>
<accession>A0A9D2HEF6</accession>
<comment type="caution">
    <text evidence="4">The sequence shown here is derived from an EMBL/GenBank/DDBJ whole genome shotgun (WGS) entry which is preliminary data.</text>
</comment>
<dbReference type="InterPro" id="IPR001537">
    <property type="entry name" value="SpoU_MeTrfase"/>
</dbReference>
<dbReference type="GO" id="GO:0032259">
    <property type="term" value="P:methylation"/>
    <property type="evidence" value="ECO:0007669"/>
    <property type="project" value="UniProtKB-KW"/>
</dbReference>
<dbReference type="Gene3D" id="3.30.1330.30">
    <property type="match status" value="1"/>
</dbReference>
<dbReference type="InterPro" id="IPR029064">
    <property type="entry name" value="Ribosomal_eL30-like_sf"/>
</dbReference>
<evidence type="ECO:0000313" key="5">
    <source>
        <dbReference type="Proteomes" id="UP000824225"/>
    </source>
</evidence>
<dbReference type="Pfam" id="PF00588">
    <property type="entry name" value="SpoU_methylase"/>
    <property type="match status" value="1"/>
</dbReference>
<name>A0A9D2HEF6_9BACT</name>
<keyword evidence="2" id="KW-0808">Transferase</keyword>
<evidence type="ECO:0000313" key="4">
    <source>
        <dbReference type="EMBL" id="HJA08285.1"/>
    </source>
</evidence>
<organism evidence="4 5">
    <name type="scientific">Candidatus Mailhella merdigallinarum</name>
    <dbReference type="NCBI Taxonomy" id="2838658"/>
    <lineage>
        <taxon>Bacteria</taxon>
        <taxon>Pseudomonadati</taxon>
        <taxon>Thermodesulfobacteriota</taxon>
        <taxon>Desulfovibrionia</taxon>
        <taxon>Desulfovibrionales</taxon>
        <taxon>Desulfovibrionaceae</taxon>
        <taxon>Mailhella</taxon>
    </lineage>
</organism>
<evidence type="ECO:0000256" key="2">
    <source>
        <dbReference type="ARBA" id="ARBA00022679"/>
    </source>
</evidence>
<dbReference type="SUPFAM" id="SSF75217">
    <property type="entry name" value="alpha/beta knot"/>
    <property type="match status" value="1"/>
</dbReference>
<proteinExistence type="predicted"/>
<dbReference type="SMART" id="SM00967">
    <property type="entry name" value="SpoU_sub_bind"/>
    <property type="match status" value="1"/>
</dbReference>
<sequence length="256" mass="26566">MPGNSDEQKNLLPGLKPVLELLKCDPDRVDAVYVRKGRAGGESGRVLDACRAAGVRFSLVPDDALARLAGRAAHQGVVARLRDGAVLPWPELLARAAGAPLPLLVALDQVQDPGNAGTLARTLYALGGAGLVLPRHNSAFLGPGARRAAAGALERLPVAQVVNLARAVDEAAEAGFAVYAARKSADSLNALHAPLRLPAMLVLGNEDKGVRPGVLKRCEADLAVPFLRDFDSLNVAQAGAILVSCFARSAAPDSAF</sequence>
<dbReference type="InterPro" id="IPR013123">
    <property type="entry name" value="SpoU_subst-bd"/>
</dbReference>
<dbReference type="Gene3D" id="3.40.1280.10">
    <property type="match status" value="1"/>
</dbReference>
<reference evidence="4" key="1">
    <citation type="journal article" date="2021" name="PeerJ">
        <title>Extensive microbial diversity within the chicken gut microbiome revealed by metagenomics and culture.</title>
        <authorList>
            <person name="Gilroy R."/>
            <person name="Ravi A."/>
            <person name="Getino M."/>
            <person name="Pursley I."/>
            <person name="Horton D.L."/>
            <person name="Alikhan N.F."/>
            <person name="Baker D."/>
            <person name="Gharbi K."/>
            <person name="Hall N."/>
            <person name="Watson M."/>
            <person name="Adriaenssens E.M."/>
            <person name="Foster-Nyarko E."/>
            <person name="Jarju S."/>
            <person name="Secka A."/>
            <person name="Antonio M."/>
            <person name="Oren A."/>
            <person name="Chaudhuri R.R."/>
            <person name="La Ragione R."/>
            <person name="Hildebrand F."/>
            <person name="Pallen M.J."/>
        </authorList>
    </citation>
    <scope>NUCLEOTIDE SEQUENCE</scope>
    <source>
        <strain evidence="4">CHK186-16707</strain>
    </source>
</reference>
<gene>
    <name evidence="4" type="ORF">H9962_03730</name>
</gene>
<feature type="domain" description="RNA 2-O ribose methyltransferase substrate binding" evidence="3">
    <location>
        <begin position="11"/>
        <end position="87"/>
    </location>
</feature>
<dbReference type="InterPro" id="IPR029028">
    <property type="entry name" value="Alpha/beta_knot_MTases"/>
</dbReference>
<dbReference type="InterPro" id="IPR029026">
    <property type="entry name" value="tRNA_m1G_MTases_N"/>
</dbReference>
<dbReference type="InterPro" id="IPR004441">
    <property type="entry name" value="rRNA_MeTrfase_TrmH"/>
</dbReference>
<dbReference type="GO" id="GO:0006396">
    <property type="term" value="P:RNA processing"/>
    <property type="evidence" value="ECO:0007669"/>
    <property type="project" value="InterPro"/>
</dbReference>
<dbReference type="SUPFAM" id="SSF55315">
    <property type="entry name" value="L30e-like"/>
    <property type="match status" value="1"/>
</dbReference>
<dbReference type="PANTHER" id="PTHR46429">
    <property type="entry name" value="23S RRNA (GUANOSINE-2'-O-)-METHYLTRANSFERASE RLMB"/>
    <property type="match status" value="1"/>
</dbReference>
<protein>
    <submittedName>
        <fullName evidence="4">RNA methyltransferase</fullName>
    </submittedName>
</protein>
<reference evidence="4" key="2">
    <citation type="submission" date="2021-04" db="EMBL/GenBank/DDBJ databases">
        <authorList>
            <person name="Gilroy R."/>
        </authorList>
    </citation>
    <scope>NUCLEOTIDE SEQUENCE</scope>
    <source>
        <strain evidence="4">CHK186-16707</strain>
    </source>
</reference>
<dbReference type="Proteomes" id="UP000824225">
    <property type="component" value="Unassembled WGS sequence"/>
</dbReference>
<dbReference type="GO" id="GO:0008173">
    <property type="term" value="F:RNA methyltransferase activity"/>
    <property type="evidence" value="ECO:0007669"/>
    <property type="project" value="InterPro"/>
</dbReference>
<dbReference type="PANTHER" id="PTHR46429:SF1">
    <property type="entry name" value="23S RRNA (GUANOSINE-2'-O-)-METHYLTRANSFERASE RLMB"/>
    <property type="match status" value="1"/>
</dbReference>
<keyword evidence="1 4" id="KW-0489">Methyltransferase</keyword>
<dbReference type="GO" id="GO:0005829">
    <property type="term" value="C:cytosol"/>
    <property type="evidence" value="ECO:0007669"/>
    <property type="project" value="TreeGrafter"/>
</dbReference>
<dbReference type="AlphaFoldDB" id="A0A9D2HEF6"/>
<dbReference type="GO" id="GO:0003723">
    <property type="term" value="F:RNA binding"/>
    <property type="evidence" value="ECO:0007669"/>
    <property type="project" value="InterPro"/>
</dbReference>
<evidence type="ECO:0000256" key="1">
    <source>
        <dbReference type="ARBA" id="ARBA00022603"/>
    </source>
</evidence>
<dbReference type="Pfam" id="PF08032">
    <property type="entry name" value="SpoU_sub_bind"/>
    <property type="match status" value="1"/>
</dbReference>
<dbReference type="CDD" id="cd18103">
    <property type="entry name" value="SpoU-like_RlmB"/>
    <property type="match status" value="1"/>
</dbReference>